<dbReference type="Proteomes" id="UP000029736">
    <property type="component" value="Unassembled WGS sequence"/>
</dbReference>
<dbReference type="EMBL" id="JPOS01000076">
    <property type="protein sequence ID" value="KGE86612.1"/>
    <property type="molecule type" value="Genomic_DNA"/>
</dbReference>
<reference evidence="1 2" key="1">
    <citation type="journal article" date="2014" name="Int. J. Syst. Evol. Microbiol.">
        <title>Phaeodactylibacter xiamenensis gen. nov., sp. nov., a member of the family Saprospiraceae isolated from the marine alga Phaeodactylum tricornutum.</title>
        <authorList>
            <person name="Chen Z.Jr."/>
            <person name="Lei X."/>
            <person name="Lai Q."/>
            <person name="Li Y."/>
            <person name="Zhang B."/>
            <person name="Zhang J."/>
            <person name="Zhang H."/>
            <person name="Yang L."/>
            <person name="Zheng W."/>
            <person name="Tian Y."/>
            <person name="Yu Z."/>
            <person name="Xu H.Jr."/>
            <person name="Zheng T."/>
        </authorList>
    </citation>
    <scope>NUCLEOTIDE SEQUENCE [LARGE SCALE GENOMIC DNA]</scope>
    <source>
        <strain evidence="1 2">KD52</strain>
    </source>
</reference>
<evidence type="ECO:0008006" key="3">
    <source>
        <dbReference type="Google" id="ProtNLM"/>
    </source>
</evidence>
<evidence type="ECO:0000313" key="2">
    <source>
        <dbReference type="Proteomes" id="UP000029736"/>
    </source>
</evidence>
<dbReference type="OrthoDB" id="9804725at2"/>
<protein>
    <recommendedName>
        <fullName evidence="3">Nucleotide-diphospho-sugar transferase domain-containing protein</fullName>
    </recommendedName>
</protein>
<name>A0A098S5V6_9BACT</name>
<keyword evidence="2" id="KW-1185">Reference proteome</keyword>
<accession>A0A098S5V6</accession>
<proteinExistence type="predicted"/>
<sequence length="263" mass="31393">MIYLINYANKPYAKMQKFQSYTAKNFGGIDKIIEYSDSDIYRDKTFYLNNKKILDIKKGNGLFLWKPYIILKTLQKLGKDDILIYCDVDTIFIDDVKPLTQLMKKKKSSLMVFDSPNFEYEYTKYNLCQDLGLLENSILESRQRYASYSLYRKTKYTLGFIQEWLNTCTIYDHISDEVKSYHPTYGQKFVHNLQDQSIFSLLTKKHRIEAFRDPSNWGNNFKKEYGNSFYDQLLYNGVAESRKLWLMTYLFGKAYLTKKFKRD</sequence>
<evidence type="ECO:0000313" key="1">
    <source>
        <dbReference type="EMBL" id="KGE86612.1"/>
    </source>
</evidence>
<dbReference type="RefSeq" id="WP_044224464.1">
    <property type="nucleotide sequence ID" value="NZ_JBKAGJ010000039.1"/>
</dbReference>
<organism evidence="1 2">
    <name type="scientific">Phaeodactylibacter xiamenensis</name>
    <dbReference type="NCBI Taxonomy" id="1524460"/>
    <lineage>
        <taxon>Bacteria</taxon>
        <taxon>Pseudomonadati</taxon>
        <taxon>Bacteroidota</taxon>
        <taxon>Saprospiria</taxon>
        <taxon>Saprospirales</taxon>
        <taxon>Haliscomenobacteraceae</taxon>
        <taxon>Phaeodactylibacter</taxon>
    </lineage>
</organism>
<gene>
    <name evidence="1" type="ORF">IX84_20175</name>
</gene>
<dbReference type="AlphaFoldDB" id="A0A098S5V6"/>
<comment type="caution">
    <text evidence="1">The sequence shown here is derived from an EMBL/GenBank/DDBJ whole genome shotgun (WGS) entry which is preliminary data.</text>
</comment>